<keyword evidence="2" id="KW-1185">Reference proteome</keyword>
<protein>
    <submittedName>
        <fullName evidence="1">ExsB family protein</fullName>
    </submittedName>
</protein>
<dbReference type="SUPFAM" id="SSF52402">
    <property type="entry name" value="Adenine nucleotide alpha hydrolases-like"/>
    <property type="match status" value="1"/>
</dbReference>
<dbReference type="AlphaFoldDB" id="A0A023BQF0"/>
<dbReference type="NCBIfam" id="TIGR03573">
    <property type="entry name" value="WbuX"/>
    <property type="match status" value="1"/>
</dbReference>
<dbReference type="EMBL" id="AQRA01000008">
    <property type="protein sequence ID" value="EZH72295.1"/>
    <property type="molecule type" value="Genomic_DNA"/>
</dbReference>
<dbReference type="Gene3D" id="3.40.50.620">
    <property type="entry name" value="HUPs"/>
    <property type="match status" value="1"/>
</dbReference>
<organism evidence="1 2">
    <name type="scientific">Aquimarina atlantica</name>
    <dbReference type="NCBI Taxonomy" id="1317122"/>
    <lineage>
        <taxon>Bacteria</taxon>
        <taxon>Pseudomonadati</taxon>
        <taxon>Bacteroidota</taxon>
        <taxon>Flavobacteriia</taxon>
        <taxon>Flavobacteriales</taxon>
        <taxon>Flavobacteriaceae</taxon>
        <taxon>Aquimarina</taxon>
    </lineage>
</organism>
<dbReference type="Proteomes" id="UP000023541">
    <property type="component" value="Unassembled WGS sequence"/>
</dbReference>
<evidence type="ECO:0000313" key="1">
    <source>
        <dbReference type="EMBL" id="EZH72295.1"/>
    </source>
</evidence>
<accession>A0A023BQF0</accession>
<sequence>MDTSDPDIIFDDKGICNHCKRYDEVYKKRIISLEDRDRKLKKLVDDIKLTGKGKKYDCIIGVSGGVDSTYIAYLAKNLKLRPLAVHFDNGWNSELAVSNIEKTLKTLDIDLYTHVVDWDEFKDIQLSFLKASTPDAEIPTDHGIIALLFKLAAKFNVKYILNGHNYATEAILPLKWGYGYYDSKYIKDVHGRFGKKKIKTFPIMGLPKLFMYTQVKKIKTVSPLNYVDYNKEKAMKLIQDELGWVYYGGKHYESIYTRFFQAYILPRKFNIDKRKAHLSTLINSEQITREEALEELALPIFPENGLMEDKEYVIKKLDISKAEFEELMNLPIKDFTSYNTIYDLMEKLKVYKKYLDFTS</sequence>
<gene>
    <name evidence="1" type="ORF">ATO12_22855</name>
</gene>
<dbReference type="STRING" id="1317122.ATO12_22855"/>
<dbReference type="InterPro" id="IPR014729">
    <property type="entry name" value="Rossmann-like_a/b/a_fold"/>
</dbReference>
<reference evidence="1 2" key="1">
    <citation type="submission" date="2014-04" db="EMBL/GenBank/DDBJ databases">
        <title>Aquimarina sp. 22II-S11-z7 Genome Sequencing.</title>
        <authorList>
            <person name="Lai Q."/>
        </authorList>
    </citation>
    <scope>NUCLEOTIDE SEQUENCE [LARGE SCALE GENOMIC DNA]</scope>
    <source>
        <strain evidence="1 2">22II-S11-z7</strain>
    </source>
</reference>
<dbReference type="eggNOG" id="COG0037">
    <property type="taxonomic scope" value="Bacteria"/>
</dbReference>
<comment type="caution">
    <text evidence="1">The sequence shown here is derived from an EMBL/GenBank/DDBJ whole genome shotgun (WGS) entry which is preliminary data.</text>
</comment>
<evidence type="ECO:0000313" key="2">
    <source>
        <dbReference type="Proteomes" id="UP000023541"/>
    </source>
</evidence>
<dbReference type="InterPro" id="IPR020022">
    <property type="entry name" value="N-acetyl_sugar_amidoTrfase"/>
</dbReference>
<name>A0A023BQF0_9FLAO</name>
<proteinExistence type="predicted"/>